<evidence type="ECO:0000313" key="2">
    <source>
        <dbReference type="Proteomes" id="UP000011750"/>
    </source>
</evidence>
<dbReference type="Gramene" id="Bra039582.1">
    <property type="protein sequence ID" value="Bra039582.1-P"/>
    <property type="gene ID" value="Bra039582"/>
</dbReference>
<dbReference type="Proteomes" id="UP000011750">
    <property type="component" value="Unassembled WGS sequence"/>
</dbReference>
<accession>M4FER0</accession>
<dbReference type="AlphaFoldDB" id="M4FER0"/>
<reference evidence="2" key="2">
    <citation type="journal article" date="2018" name="Hortic Res">
        <title>Improved Brassica rapa reference genome by single-molecule sequencing and chromosome conformation capture technologies.</title>
        <authorList>
            <person name="Zhang L."/>
            <person name="Cai X."/>
            <person name="Wu J."/>
            <person name="Liu M."/>
            <person name="Grob S."/>
            <person name="Cheng F."/>
            <person name="Liang J."/>
            <person name="Cai C."/>
            <person name="Liu Z."/>
            <person name="Liu B."/>
            <person name="Wang F."/>
            <person name="Li S."/>
            <person name="Liu F."/>
            <person name="Li X."/>
            <person name="Cheng L."/>
            <person name="Yang W."/>
            <person name="Li M.H."/>
            <person name="Grossniklaus U."/>
            <person name="Zheng H."/>
            <person name="Wang X."/>
        </authorList>
    </citation>
    <scope>NUCLEOTIDE SEQUENCE [LARGE SCALE GENOMIC DNA]</scope>
    <source>
        <strain evidence="2">cv. Chiifu-401-42</strain>
    </source>
</reference>
<reference evidence="1" key="3">
    <citation type="submission" date="2023-03" db="UniProtKB">
        <authorList>
            <consortium name="EnsemblPlants"/>
        </authorList>
    </citation>
    <scope>IDENTIFICATION</scope>
    <source>
        <strain evidence="1">cv. Chiifu-401-42</strain>
    </source>
</reference>
<proteinExistence type="predicted"/>
<reference evidence="2" key="1">
    <citation type="journal article" date="2011" name="Nat. Genet.">
        <title>The genome of the mesopolyploid crop species Brassica rapa.</title>
        <authorList>
            <consortium name="Brassica rapa Genome Sequencing Project Consortium"/>
            <person name="Wang X."/>
            <person name="Wang H."/>
            <person name="Wang J."/>
            <person name="Sun R."/>
            <person name="Wu J."/>
            <person name="Liu S."/>
            <person name="Bai Y."/>
            <person name="Mun J.H."/>
            <person name="Bancroft I."/>
            <person name="Cheng F."/>
            <person name="Huang S."/>
            <person name="Li X."/>
            <person name="Hua W."/>
            <person name="Wang J."/>
            <person name="Wang X."/>
            <person name="Freeling M."/>
            <person name="Pires J.C."/>
            <person name="Paterson A.H."/>
            <person name="Chalhoub B."/>
            <person name="Wang B."/>
            <person name="Hayward A."/>
            <person name="Sharpe A.G."/>
            <person name="Park B.S."/>
            <person name="Weisshaar B."/>
            <person name="Liu B."/>
            <person name="Li B."/>
            <person name="Liu B."/>
            <person name="Tong C."/>
            <person name="Song C."/>
            <person name="Duran C."/>
            <person name="Peng C."/>
            <person name="Geng C."/>
            <person name="Koh C."/>
            <person name="Lin C."/>
            <person name="Edwards D."/>
            <person name="Mu D."/>
            <person name="Shen D."/>
            <person name="Soumpourou E."/>
            <person name="Li F."/>
            <person name="Fraser F."/>
            <person name="Conant G."/>
            <person name="Lassalle G."/>
            <person name="King G.J."/>
            <person name="Bonnema G."/>
            <person name="Tang H."/>
            <person name="Wang H."/>
            <person name="Belcram H."/>
            <person name="Zhou H."/>
            <person name="Hirakawa H."/>
            <person name="Abe H."/>
            <person name="Guo H."/>
            <person name="Wang H."/>
            <person name="Jin H."/>
            <person name="Parkin I.A."/>
            <person name="Batley J."/>
            <person name="Kim J.S."/>
            <person name="Just J."/>
            <person name="Li J."/>
            <person name="Xu J."/>
            <person name="Deng J."/>
            <person name="Kim J.A."/>
            <person name="Li J."/>
            <person name="Yu J."/>
            <person name="Meng J."/>
            <person name="Wang J."/>
            <person name="Min J."/>
            <person name="Poulain J."/>
            <person name="Wang J."/>
            <person name="Hatakeyama K."/>
            <person name="Wu K."/>
            <person name="Wang L."/>
            <person name="Fang L."/>
            <person name="Trick M."/>
            <person name="Links M.G."/>
            <person name="Zhao M."/>
            <person name="Jin M."/>
            <person name="Ramchiary N."/>
            <person name="Drou N."/>
            <person name="Berkman P.J."/>
            <person name="Cai Q."/>
            <person name="Huang Q."/>
            <person name="Li R."/>
            <person name="Tabata S."/>
            <person name="Cheng S."/>
            <person name="Zhang S."/>
            <person name="Zhang S."/>
            <person name="Huang S."/>
            <person name="Sato S."/>
            <person name="Sun S."/>
            <person name="Kwon S.J."/>
            <person name="Choi S.R."/>
            <person name="Lee T.H."/>
            <person name="Fan W."/>
            <person name="Zhao X."/>
            <person name="Tan X."/>
            <person name="Xu X."/>
            <person name="Wang Y."/>
            <person name="Qiu Y."/>
            <person name="Yin Y."/>
            <person name="Li Y."/>
            <person name="Du Y."/>
            <person name="Liao Y."/>
            <person name="Lim Y."/>
            <person name="Narusaka Y."/>
            <person name="Wang Y."/>
            <person name="Wang Z."/>
            <person name="Li Z."/>
            <person name="Wang Z."/>
            <person name="Xiong Z."/>
            <person name="Zhang Z."/>
        </authorList>
    </citation>
    <scope>NUCLEOTIDE SEQUENCE [LARGE SCALE GENOMIC DNA]</scope>
    <source>
        <strain evidence="2">cv. Chiifu-401-42</strain>
    </source>
</reference>
<name>M4FER0_BRACM</name>
<evidence type="ECO:0000313" key="1">
    <source>
        <dbReference type="EnsemblPlants" id="Bra039582.1-P"/>
    </source>
</evidence>
<dbReference type="InParanoid" id="M4FER0"/>
<keyword evidence="2" id="KW-1185">Reference proteome</keyword>
<dbReference type="HOGENOM" id="CLU_850875_0_0_1"/>
<organism evidence="1 2">
    <name type="scientific">Brassica campestris</name>
    <name type="common">Field mustard</name>
    <dbReference type="NCBI Taxonomy" id="3711"/>
    <lineage>
        <taxon>Eukaryota</taxon>
        <taxon>Viridiplantae</taxon>
        <taxon>Streptophyta</taxon>
        <taxon>Embryophyta</taxon>
        <taxon>Tracheophyta</taxon>
        <taxon>Spermatophyta</taxon>
        <taxon>Magnoliopsida</taxon>
        <taxon>eudicotyledons</taxon>
        <taxon>Gunneridae</taxon>
        <taxon>Pentapetalae</taxon>
        <taxon>rosids</taxon>
        <taxon>malvids</taxon>
        <taxon>Brassicales</taxon>
        <taxon>Brassicaceae</taxon>
        <taxon>Brassiceae</taxon>
        <taxon>Brassica</taxon>
    </lineage>
</organism>
<sequence length="327" mass="36365">MDSSSSSLDLTAEIEELRNATAGEALPPSGGDRLLPVGPLSVIGVEEVANWRRKFHLSDDRPDSFFGNRDEGSEDLPWTAESSFLEDLDNYAEYWYHLRPRGKALPEWELLKAERKRCPVFEGRWTLKFAFMPFHGFSPTWCAADVSRLDYPSGRDTIEHLLELPLERRVMSGSRGNEALAEYKKALEAMSARKAAVKRIAPVEDEKVQFMDSCRRRVAAAVAPSSSKNRFRASGSGLGTPSPVSFDWSAVFSNLKVKVFPLVPARLSMDGDSFAAIRSLQAALEQYKTVKTTEAGLLSLPVHCFDVEPQVPERDDAPEPTDDPPSD</sequence>
<dbReference type="EnsemblPlants" id="Bra039582.1">
    <property type="protein sequence ID" value="Bra039582.1-P"/>
    <property type="gene ID" value="Bra039582"/>
</dbReference>
<protein>
    <submittedName>
        <fullName evidence="1">Uncharacterized protein</fullName>
    </submittedName>
</protein>